<dbReference type="EMBL" id="JAUFQU010000001">
    <property type="protein sequence ID" value="MDN3708345.1"/>
    <property type="molecule type" value="Genomic_DNA"/>
</dbReference>
<dbReference type="PROSITE" id="PS51257">
    <property type="entry name" value="PROKAR_LIPOPROTEIN"/>
    <property type="match status" value="1"/>
</dbReference>
<reference evidence="2" key="1">
    <citation type="journal article" date="2019" name="Int. J. Syst. Evol. Microbiol.">
        <title>The Global Catalogue of Microorganisms (GCM) 10K type strain sequencing project: providing services to taxonomists for standard genome sequencing and annotation.</title>
        <authorList>
            <consortium name="The Broad Institute Genomics Platform"/>
            <consortium name="The Broad Institute Genome Sequencing Center for Infectious Disease"/>
            <person name="Wu L."/>
            <person name="Ma J."/>
        </authorList>
    </citation>
    <scope>NUCLEOTIDE SEQUENCE [LARGE SCALE GENOMIC DNA]</scope>
    <source>
        <strain evidence="2">CECT 7184</strain>
    </source>
</reference>
<sequence>MKNYFLLLIVFLSITSCQKAKKELPDAQELLRKELHTIDWTKVDSYPTFEACDSLKDTEENKKCFFEKLFTELTLQLKNDSLLQTLPIKEIDTLNILVTVYPDAHIKFSLSKKDSLPLNTEIDRILQAKESTFKGIHPATKRGVPVKTQFVLPVFLK</sequence>
<keyword evidence="2" id="KW-1185">Reference proteome</keyword>
<comment type="caution">
    <text evidence="1">The sequence shown here is derived from an EMBL/GenBank/DDBJ whole genome shotgun (WGS) entry which is preliminary data.</text>
</comment>
<evidence type="ECO:0000313" key="2">
    <source>
        <dbReference type="Proteomes" id="UP001242368"/>
    </source>
</evidence>
<protein>
    <submittedName>
        <fullName evidence="1">Uncharacterized protein</fullName>
    </submittedName>
</protein>
<evidence type="ECO:0000313" key="1">
    <source>
        <dbReference type="EMBL" id="MDN3708345.1"/>
    </source>
</evidence>
<dbReference type="Proteomes" id="UP001242368">
    <property type="component" value="Unassembled WGS sequence"/>
</dbReference>
<dbReference type="RefSeq" id="WP_290364215.1">
    <property type="nucleotide sequence ID" value="NZ_JAUFQU010000001.1"/>
</dbReference>
<organism evidence="1 2">
    <name type="scientific">Paenimyroides ceti</name>
    <dbReference type="NCBI Taxonomy" id="395087"/>
    <lineage>
        <taxon>Bacteria</taxon>
        <taxon>Pseudomonadati</taxon>
        <taxon>Bacteroidota</taxon>
        <taxon>Flavobacteriia</taxon>
        <taxon>Flavobacteriales</taxon>
        <taxon>Flavobacteriaceae</taxon>
        <taxon>Paenimyroides</taxon>
    </lineage>
</organism>
<name>A0ABT8CVS4_9FLAO</name>
<gene>
    <name evidence="1" type="ORF">QW060_14670</name>
</gene>
<proteinExistence type="predicted"/>
<accession>A0ABT8CVS4</accession>